<keyword evidence="1" id="KW-1133">Transmembrane helix</keyword>
<evidence type="ECO:0000313" key="2">
    <source>
        <dbReference type="EMBL" id="OCX20535.1"/>
    </source>
</evidence>
<keyword evidence="1" id="KW-0812">Transmembrane</keyword>
<evidence type="ECO:0000256" key="1">
    <source>
        <dbReference type="SAM" id="Phobius"/>
    </source>
</evidence>
<feature type="transmembrane region" description="Helical" evidence="1">
    <location>
        <begin position="142"/>
        <end position="162"/>
    </location>
</feature>
<protein>
    <submittedName>
        <fullName evidence="2">Uncharacterized protein</fullName>
    </submittedName>
</protein>
<proteinExistence type="predicted"/>
<feature type="transmembrane region" description="Helical" evidence="1">
    <location>
        <begin position="38"/>
        <end position="54"/>
    </location>
</feature>
<sequence>MSTIYDPDARTVNALTRMLFIVAIGLGVVGLWRSATDGWVYGLLFFLLSGYTLYMRYWCERYTTFALSYFTLMIFLLALAPAWVSYTVVTDDLGGSPTEGRITAGLILGFIATLYAGLYLTPSRGFAFDVSDNRVSFSVSSTSAGAEGLIAGVGTLAAGAVIKSVTPFTTGILIILIFLFATVCMLIHARDRIRGLRTLRKREKSRLTPYTFMQIDEIREARSRWWLGRLFNWLASRRR</sequence>
<comment type="caution">
    <text evidence="2">The sequence shown here is derived from an EMBL/GenBank/DDBJ whole genome shotgun (WGS) entry which is preliminary data.</text>
</comment>
<feature type="transmembrane region" description="Helical" evidence="1">
    <location>
        <begin position="101"/>
        <end position="121"/>
    </location>
</feature>
<dbReference type="AlphaFoldDB" id="A0A1C2E0T0"/>
<feature type="transmembrane region" description="Helical" evidence="1">
    <location>
        <begin position="66"/>
        <end position="89"/>
    </location>
</feature>
<keyword evidence="1" id="KW-0472">Membrane</keyword>
<gene>
    <name evidence="2" type="ORF">BBI10_13400</name>
</gene>
<reference evidence="2 3" key="1">
    <citation type="submission" date="2016-08" db="EMBL/GenBank/DDBJ databases">
        <title>Whole genome sequence of Pseudomonas graminis strain UASWS1507, a potential biological control agent for agriculture.</title>
        <authorList>
            <person name="Crovadore J."/>
            <person name="Calmin G."/>
            <person name="Chablais R."/>
            <person name="Cochard B."/>
            <person name="Lefort F."/>
        </authorList>
    </citation>
    <scope>NUCLEOTIDE SEQUENCE [LARGE SCALE GENOMIC DNA]</scope>
    <source>
        <strain evidence="2 3">UASWS1507</strain>
    </source>
</reference>
<dbReference type="OrthoDB" id="6901572at2"/>
<organism evidence="2 3">
    <name type="scientific">Pseudomonas graminis</name>
    <dbReference type="NCBI Taxonomy" id="158627"/>
    <lineage>
        <taxon>Bacteria</taxon>
        <taxon>Pseudomonadati</taxon>
        <taxon>Pseudomonadota</taxon>
        <taxon>Gammaproteobacteria</taxon>
        <taxon>Pseudomonadales</taxon>
        <taxon>Pseudomonadaceae</taxon>
        <taxon>Pseudomonas</taxon>
    </lineage>
</organism>
<evidence type="ECO:0000313" key="3">
    <source>
        <dbReference type="Proteomes" id="UP000095143"/>
    </source>
</evidence>
<feature type="transmembrane region" description="Helical" evidence="1">
    <location>
        <begin position="168"/>
        <end position="187"/>
    </location>
</feature>
<accession>A0A1C2E0T0</accession>
<dbReference type="EMBL" id="MDEN01000062">
    <property type="protein sequence ID" value="OCX20535.1"/>
    <property type="molecule type" value="Genomic_DNA"/>
</dbReference>
<dbReference type="Proteomes" id="UP000095143">
    <property type="component" value="Unassembled WGS sequence"/>
</dbReference>
<dbReference type="RefSeq" id="WP_065988982.1">
    <property type="nucleotide sequence ID" value="NZ_MDEN01000062.1"/>
</dbReference>
<feature type="transmembrane region" description="Helical" evidence="1">
    <location>
        <begin position="12"/>
        <end position="32"/>
    </location>
</feature>
<name>A0A1C2E0T0_9PSED</name>